<accession>A0AAN0Y835</accession>
<feature type="signal peptide" evidence="1">
    <location>
        <begin position="1"/>
        <end position="22"/>
    </location>
</feature>
<feature type="chain" id="PRO_5042814650" evidence="1">
    <location>
        <begin position="23"/>
        <end position="193"/>
    </location>
</feature>
<gene>
    <name evidence="2" type="ORF">BA890_22070</name>
</gene>
<dbReference type="Proteomes" id="UP000092741">
    <property type="component" value="Chromosome 2"/>
</dbReference>
<keyword evidence="1" id="KW-0732">Signal</keyword>
<organism evidence="2 3">
    <name type="scientific">Vibrio natriegens NBRC 15636 = ATCC 14048 = DSM 759</name>
    <dbReference type="NCBI Taxonomy" id="1219067"/>
    <lineage>
        <taxon>Bacteria</taxon>
        <taxon>Pseudomonadati</taxon>
        <taxon>Pseudomonadota</taxon>
        <taxon>Gammaproteobacteria</taxon>
        <taxon>Vibrionales</taxon>
        <taxon>Vibrionaceae</taxon>
        <taxon>Vibrio</taxon>
    </lineage>
</organism>
<evidence type="ECO:0000313" key="2">
    <source>
        <dbReference type="EMBL" id="ANQ15392.1"/>
    </source>
</evidence>
<keyword evidence="3" id="KW-1185">Reference proteome</keyword>
<evidence type="ECO:0000256" key="1">
    <source>
        <dbReference type="SAM" id="SignalP"/>
    </source>
</evidence>
<dbReference type="KEGG" id="vna:PN96_18220"/>
<reference evidence="2 3" key="1">
    <citation type="submission" date="2016-07" db="EMBL/GenBank/DDBJ databases">
        <title>Developing Vibrio natriegens as a novel, fast-growing host for biotechnology.</title>
        <authorList>
            <person name="Weinstock M.T."/>
            <person name="Hesek E.D."/>
            <person name="Wilson C.M."/>
            <person name="Gibson D.G."/>
        </authorList>
    </citation>
    <scope>NUCLEOTIDE SEQUENCE [LARGE SCALE GENOMIC DNA]</scope>
    <source>
        <strain evidence="2 3">ATCC 14048</strain>
    </source>
</reference>
<evidence type="ECO:0000313" key="3">
    <source>
        <dbReference type="Proteomes" id="UP000092741"/>
    </source>
</evidence>
<dbReference type="EMBL" id="CP016346">
    <property type="protein sequence ID" value="ANQ15392.1"/>
    <property type="molecule type" value="Genomic_DNA"/>
</dbReference>
<name>A0AAN0Y835_VIBNA</name>
<dbReference type="AlphaFoldDB" id="A0AAN0Y835"/>
<proteinExistence type="predicted"/>
<sequence>MRFLSLFLISFCSALLPQSTLAMDNHWWHSVLSDQPLDQVKSTIQKGGLWYRCDTEWNDSEPSVDTLCLDEFSYYHQHLYGEIILRQETAEFVFLAQFQWQSWNDLILNLRKDGLVIKSIHFDDQEMDVLSSLKNKSADDVDKEVILMMNRYPPEANRRIQWVRSSEFQSASPSLAVSLISDGDMITLRVTRF</sequence>
<protein>
    <submittedName>
        <fullName evidence="2">Uncharacterized protein</fullName>
    </submittedName>
</protein>